<feature type="compositionally biased region" description="Low complexity" evidence="1">
    <location>
        <begin position="216"/>
        <end position="235"/>
    </location>
</feature>
<sequence>MQYAHQNPNAIAAAADGDEHGARPVDALALDVLDALQRQDGTRDDLTDRDDRQLAVPFDDVMRVPWRPGAAFGDGGLGEFDGRHERGDREDDDTDHLHHRQQPVQPVVGVVGTREPRVVDPRPDDAEARETRRSDARRDVPVRERVRELRRARGDGDGERQVEEQLERAPTRPPSCGRARSWGADANADCRDRHEWARLHSCAPCDGSATPPRALPTSAPGASAAQAAIATSEPSTTSYMRAPTSDGA</sequence>
<dbReference type="HOGENOM" id="CLU_1118744_0_0_11"/>
<feature type="compositionally biased region" description="Low complexity" evidence="1">
    <location>
        <begin position="1"/>
        <end position="15"/>
    </location>
</feature>
<protein>
    <submittedName>
        <fullName evidence="2">Uncharacterized protein</fullName>
    </submittedName>
</protein>
<feature type="region of interest" description="Disordered" evidence="1">
    <location>
        <begin position="1"/>
        <end position="20"/>
    </location>
</feature>
<dbReference type="KEGG" id="dni:HX89_13510"/>
<proteinExistence type="predicted"/>
<accession>A0A075JIH1</accession>
<evidence type="ECO:0000313" key="3">
    <source>
        <dbReference type="Proteomes" id="UP000027986"/>
    </source>
</evidence>
<organism evidence="2 3">
    <name type="scientific">Dermacoccus nishinomiyaensis</name>
    <dbReference type="NCBI Taxonomy" id="1274"/>
    <lineage>
        <taxon>Bacteria</taxon>
        <taxon>Bacillati</taxon>
        <taxon>Actinomycetota</taxon>
        <taxon>Actinomycetes</taxon>
        <taxon>Micrococcales</taxon>
        <taxon>Dermacoccaceae</taxon>
        <taxon>Dermacoccus</taxon>
    </lineage>
</organism>
<feature type="region of interest" description="Disordered" evidence="1">
    <location>
        <begin position="205"/>
        <end position="248"/>
    </location>
</feature>
<feature type="compositionally biased region" description="Basic and acidic residues" evidence="1">
    <location>
        <begin position="80"/>
        <end position="89"/>
    </location>
</feature>
<dbReference type="EMBL" id="CP008889">
    <property type="protein sequence ID" value="AIF41764.1"/>
    <property type="molecule type" value="Genomic_DNA"/>
</dbReference>
<evidence type="ECO:0000256" key="1">
    <source>
        <dbReference type="SAM" id="MobiDB-lite"/>
    </source>
</evidence>
<reference evidence="2 3" key="1">
    <citation type="submission" date="2014-07" db="EMBL/GenBank/DDBJ databases">
        <title>Genome Sequencing of Dermacoccus nishinomiyaensis.</title>
        <authorList>
            <person name="Hong K.W."/>
            <person name="Chan K.G."/>
        </authorList>
    </citation>
    <scope>NUCLEOTIDE SEQUENCE [LARGE SCALE GENOMIC DNA]</scope>
    <source>
        <strain evidence="2 3">M25</strain>
    </source>
</reference>
<name>A0A075JIH1_9MICO</name>
<dbReference type="Proteomes" id="UP000027986">
    <property type="component" value="Chromosome"/>
</dbReference>
<dbReference type="AlphaFoldDB" id="A0A075JIH1"/>
<evidence type="ECO:0000313" key="2">
    <source>
        <dbReference type="EMBL" id="AIF41764.1"/>
    </source>
</evidence>
<gene>
    <name evidence="2" type="ORF">HX89_13510</name>
</gene>
<keyword evidence="3" id="KW-1185">Reference proteome</keyword>
<feature type="compositionally biased region" description="Low complexity" evidence="1">
    <location>
        <begin position="102"/>
        <end position="112"/>
    </location>
</feature>
<feature type="compositionally biased region" description="Basic and acidic residues" evidence="1">
    <location>
        <begin position="114"/>
        <end position="170"/>
    </location>
</feature>
<feature type="region of interest" description="Disordered" evidence="1">
    <location>
        <begin position="65"/>
        <end position="182"/>
    </location>
</feature>